<evidence type="ECO:0000313" key="3">
    <source>
        <dbReference type="EMBL" id="KUI69370.1"/>
    </source>
</evidence>
<feature type="compositionally biased region" description="Polar residues" evidence="2">
    <location>
        <begin position="125"/>
        <end position="141"/>
    </location>
</feature>
<evidence type="ECO:0000256" key="2">
    <source>
        <dbReference type="SAM" id="MobiDB-lite"/>
    </source>
</evidence>
<reference evidence="3" key="1">
    <citation type="submission" date="2014-12" db="EMBL/GenBank/DDBJ databases">
        <title>Genome Sequence of Valsa Canker Pathogens Uncovers a Specific Adaption of Colonization on Woody Bark.</title>
        <authorList>
            <person name="Yin Z."/>
            <person name="Liu H."/>
            <person name="Gao X."/>
            <person name="Li Z."/>
            <person name="Song N."/>
            <person name="Ke X."/>
            <person name="Dai Q."/>
            <person name="Wu Y."/>
            <person name="Sun Y."/>
            <person name="Xu J.-R."/>
            <person name="Kang Z.K."/>
            <person name="Wang L."/>
            <person name="Huang L."/>
        </authorList>
    </citation>
    <scope>NUCLEOTIDE SEQUENCE [LARGE SCALE GENOMIC DNA]</scope>
    <source>
        <strain evidence="3">03-8</strain>
    </source>
</reference>
<dbReference type="OrthoDB" id="5324651at2759"/>
<accession>A0A194W007</accession>
<gene>
    <name evidence="3" type="ORF">VM1G_04829</name>
</gene>
<name>A0A194W007_CYTMA</name>
<dbReference type="EMBL" id="CM003102">
    <property type="protein sequence ID" value="KUI69370.1"/>
    <property type="molecule type" value="Genomic_DNA"/>
</dbReference>
<protein>
    <submittedName>
        <fullName evidence="3">Uncharacterized protein</fullName>
    </submittedName>
</protein>
<feature type="region of interest" description="Disordered" evidence="2">
    <location>
        <begin position="125"/>
        <end position="181"/>
    </location>
</feature>
<feature type="coiled-coil region" evidence="1">
    <location>
        <begin position="325"/>
        <end position="359"/>
    </location>
</feature>
<keyword evidence="1" id="KW-0175">Coiled coil</keyword>
<sequence length="487" mass="52603">MASYSCKLPDEKTIYVVFRNIFQGVFAEIRKSKAAKKLIQTHINKPEVKQLLNVYGESAVLAKLLVLLADGVFESTARAANRFPGLFIVAPAQTATIAASKAPAPVPAPQAQTVEQVVKKTVVDGNSSSLGGDTNSPSGDSGTAKPLALPLQGACRNVEKPEDSQTSKPPERHPTESKSPAAALQVPSLFPLYLPFATGHRILVKAQAILEAACFRFASNTIPEVLAQRGWDCPEATELNVIVSQLLAHKNSLDRLEAAAASTQGLAKLSDPLTQLRHAAVHRTRVTAEVLEEYLVGAGAFAARLRDKEALLALSRIRTGVQESIAEVENNKSTLETRLRATLDDVAARRAELDRLERDAVADMLRADAAYLDFVGEKLERSVVEQTQGPSLMQSLEESLIEEYFPEPSLEPSHEKKWFFRTEEESDVGGGSVDDVPGLTDGSVTGTTIETDAPQVGCDTEEEDSYEDAMEHDTGVFFALGLPSISK</sequence>
<dbReference type="AlphaFoldDB" id="A0A194W007"/>
<feature type="compositionally biased region" description="Basic and acidic residues" evidence="2">
    <location>
        <begin position="157"/>
        <end position="176"/>
    </location>
</feature>
<dbReference type="Proteomes" id="UP000078559">
    <property type="component" value="Chromosome 5"/>
</dbReference>
<keyword evidence="4" id="KW-1185">Reference proteome</keyword>
<dbReference type="SMR" id="A0A194W007"/>
<evidence type="ECO:0000313" key="4">
    <source>
        <dbReference type="Proteomes" id="UP000078559"/>
    </source>
</evidence>
<evidence type="ECO:0000256" key="1">
    <source>
        <dbReference type="SAM" id="Coils"/>
    </source>
</evidence>
<organism evidence="3 4">
    <name type="scientific">Cytospora mali</name>
    <name type="common">Apple Valsa canker fungus</name>
    <name type="synonym">Valsa mali</name>
    <dbReference type="NCBI Taxonomy" id="578113"/>
    <lineage>
        <taxon>Eukaryota</taxon>
        <taxon>Fungi</taxon>
        <taxon>Dikarya</taxon>
        <taxon>Ascomycota</taxon>
        <taxon>Pezizomycotina</taxon>
        <taxon>Sordariomycetes</taxon>
        <taxon>Sordariomycetidae</taxon>
        <taxon>Diaporthales</taxon>
        <taxon>Cytosporaceae</taxon>
        <taxon>Cytospora</taxon>
    </lineage>
</organism>
<proteinExistence type="predicted"/>